<accession>A0A396IY09</accession>
<proteinExistence type="predicted"/>
<evidence type="ECO:0000313" key="1">
    <source>
        <dbReference type="EMBL" id="RHN69581.1"/>
    </source>
</evidence>
<dbReference type="Gramene" id="rna18064">
    <property type="protein sequence ID" value="RHN69581.1"/>
    <property type="gene ID" value="gene18064"/>
</dbReference>
<protein>
    <submittedName>
        <fullName evidence="1">Uncharacterized protein</fullName>
    </submittedName>
</protein>
<sequence length="85" mass="9918">MKINTVPIQRFRRNRCRILFSSRKRRNTLCSVPLSFSTVLILEFFNSGIGSTRMIQQTLFLYGDPFGTDVLKDNLFVSQGVWMPR</sequence>
<reference evidence="1" key="1">
    <citation type="journal article" date="2018" name="Nat. Plants">
        <title>Whole-genome landscape of Medicago truncatula symbiotic genes.</title>
        <authorList>
            <person name="Pecrix Y."/>
            <person name="Gamas P."/>
            <person name="Carrere S."/>
        </authorList>
    </citation>
    <scope>NUCLEOTIDE SEQUENCE</scope>
    <source>
        <tissue evidence="1">Leaves</tissue>
    </source>
</reference>
<organism evidence="1">
    <name type="scientific">Medicago truncatula</name>
    <name type="common">Barrel medic</name>
    <name type="synonym">Medicago tribuloides</name>
    <dbReference type="NCBI Taxonomy" id="3880"/>
    <lineage>
        <taxon>Eukaryota</taxon>
        <taxon>Viridiplantae</taxon>
        <taxon>Streptophyta</taxon>
        <taxon>Embryophyta</taxon>
        <taxon>Tracheophyta</taxon>
        <taxon>Spermatophyta</taxon>
        <taxon>Magnoliopsida</taxon>
        <taxon>eudicotyledons</taxon>
        <taxon>Gunneridae</taxon>
        <taxon>Pentapetalae</taxon>
        <taxon>rosids</taxon>
        <taxon>fabids</taxon>
        <taxon>Fabales</taxon>
        <taxon>Fabaceae</taxon>
        <taxon>Papilionoideae</taxon>
        <taxon>50 kb inversion clade</taxon>
        <taxon>NPAAA clade</taxon>
        <taxon>Hologalegina</taxon>
        <taxon>IRL clade</taxon>
        <taxon>Trifolieae</taxon>
        <taxon>Medicago</taxon>
    </lineage>
</organism>
<dbReference type="AlphaFoldDB" id="A0A396IY09"/>
<gene>
    <name evidence="1" type="ORF">MtrunA17_Chr3g0126241</name>
</gene>
<dbReference type="EMBL" id="PSQE01000003">
    <property type="protein sequence ID" value="RHN69581.1"/>
    <property type="molecule type" value="Genomic_DNA"/>
</dbReference>
<dbReference type="Proteomes" id="UP000265566">
    <property type="component" value="Chromosome 3"/>
</dbReference>
<comment type="caution">
    <text evidence="1">The sequence shown here is derived from an EMBL/GenBank/DDBJ whole genome shotgun (WGS) entry which is preliminary data.</text>
</comment>
<name>A0A396IY09_MEDTR</name>